<dbReference type="Proteomes" id="UP000596661">
    <property type="component" value="Chromosome 1"/>
</dbReference>
<dbReference type="EMBL" id="UZAU01000019">
    <property type="status" value="NOT_ANNOTATED_CDS"/>
    <property type="molecule type" value="Genomic_DNA"/>
</dbReference>
<dbReference type="Pfam" id="PF14111">
    <property type="entry name" value="DUF4283"/>
    <property type="match status" value="1"/>
</dbReference>
<dbReference type="OMA" id="IMNAISW"/>
<organism evidence="5 6">
    <name type="scientific">Cannabis sativa</name>
    <name type="common">Hemp</name>
    <name type="synonym">Marijuana</name>
    <dbReference type="NCBI Taxonomy" id="3483"/>
    <lineage>
        <taxon>Eukaryota</taxon>
        <taxon>Viridiplantae</taxon>
        <taxon>Streptophyta</taxon>
        <taxon>Embryophyta</taxon>
        <taxon>Tracheophyta</taxon>
        <taxon>Spermatophyta</taxon>
        <taxon>Magnoliopsida</taxon>
        <taxon>eudicotyledons</taxon>
        <taxon>Gunneridae</taxon>
        <taxon>Pentapetalae</taxon>
        <taxon>rosids</taxon>
        <taxon>fabids</taxon>
        <taxon>Rosales</taxon>
        <taxon>Cannabaceae</taxon>
        <taxon>Cannabis</taxon>
    </lineage>
</organism>
<dbReference type="PANTHER" id="PTHR31286">
    <property type="entry name" value="GLYCINE-RICH CELL WALL STRUCTURAL PROTEIN 1.8-LIKE"/>
    <property type="match status" value="1"/>
</dbReference>
<proteinExistence type="predicted"/>
<feature type="domain" description="Endonuclease/exonuclease/phosphatase" evidence="2">
    <location>
        <begin position="330"/>
        <end position="481"/>
    </location>
</feature>
<evidence type="ECO:0000256" key="1">
    <source>
        <dbReference type="SAM" id="MobiDB-lite"/>
    </source>
</evidence>
<feature type="domain" description="DUF4283" evidence="3">
    <location>
        <begin position="43"/>
        <end position="122"/>
    </location>
</feature>
<keyword evidence="6" id="KW-1185">Reference proteome</keyword>
<dbReference type="InterPro" id="IPR036691">
    <property type="entry name" value="Endo/exonu/phosph_ase_sf"/>
</dbReference>
<evidence type="ECO:0000259" key="2">
    <source>
        <dbReference type="Pfam" id="PF03372"/>
    </source>
</evidence>
<dbReference type="Pfam" id="PF03372">
    <property type="entry name" value="Exo_endo_phos"/>
    <property type="match status" value="1"/>
</dbReference>
<dbReference type="Gene3D" id="3.60.10.10">
    <property type="entry name" value="Endonuclease/exonuclease/phosphatase"/>
    <property type="match status" value="1"/>
</dbReference>
<feature type="domain" description="Zinc knuckle CX2CX4HX4C" evidence="4">
    <location>
        <begin position="184"/>
        <end position="228"/>
    </location>
</feature>
<evidence type="ECO:0000259" key="3">
    <source>
        <dbReference type="Pfam" id="PF14111"/>
    </source>
</evidence>
<dbReference type="GO" id="GO:0003824">
    <property type="term" value="F:catalytic activity"/>
    <property type="evidence" value="ECO:0007669"/>
    <property type="project" value="InterPro"/>
</dbReference>
<dbReference type="InterPro" id="IPR025558">
    <property type="entry name" value="DUF4283"/>
</dbReference>
<dbReference type="InterPro" id="IPR025836">
    <property type="entry name" value="Zn_knuckle_CX2CX4HX4C"/>
</dbReference>
<feature type="compositionally biased region" description="Basic and acidic residues" evidence="1">
    <location>
        <begin position="282"/>
        <end position="304"/>
    </location>
</feature>
<dbReference type="EnsemblPlants" id="evm.model.01.1050">
    <property type="protein sequence ID" value="cds.evm.model.01.1050"/>
    <property type="gene ID" value="evm.TU.01.1050"/>
</dbReference>
<reference evidence="5" key="2">
    <citation type="submission" date="2021-03" db="UniProtKB">
        <authorList>
            <consortium name="EnsemblPlants"/>
        </authorList>
    </citation>
    <scope>IDENTIFICATION</scope>
</reference>
<dbReference type="Gramene" id="evm.model.01.1050">
    <property type="protein sequence ID" value="cds.evm.model.01.1050"/>
    <property type="gene ID" value="evm.TU.01.1050"/>
</dbReference>
<name>A0A803NFE8_CANSA</name>
<dbReference type="AlphaFoldDB" id="A0A803NFE8"/>
<dbReference type="PANTHER" id="PTHR31286:SF183">
    <property type="entry name" value="CCHC-TYPE DOMAIN-CONTAINING PROTEIN"/>
    <property type="match status" value="1"/>
</dbReference>
<evidence type="ECO:0000259" key="4">
    <source>
        <dbReference type="Pfam" id="PF14392"/>
    </source>
</evidence>
<protein>
    <submittedName>
        <fullName evidence="5">Uncharacterized protein</fullName>
    </submittedName>
</protein>
<dbReference type="InterPro" id="IPR005135">
    <property type="entry name" value="Endo/exonuclease/phosphatase"/>
</dbReference>
<dbReference type="Pfam" id="PF14392">
    <property type="entry name" value="zf-CCHC_4"/>
    <property type="match status" value="1"/>
</dbReference>
<evidence type="ECO:0000313" key="5">
    <source>
        <dbReference type="EnsemblPlants" id="cds.evm.model.01.1050"/>
    </source>
</evidence>
<reference evidence="5" key="1">
    <citation type="submission" date="2018-11" db="EMBL/GenBank/DDBJ databases">
        <authorList>
            <person name="Grassa J C."/>
        </authorList>
    </citation>
    <scope>NUCLEOTIDE SEQUENCE [LARGE SCALE GENOMIC DNA]</scope>
</reference>
<accession>A0A803NFE8</accession>
<feature type="compositionally biased region" description="Polar residues" evidence="1">
    <location>
        <begin position="271"/>
        <end position="281"/>
    </location>
</feature>
<feature type="region of interest" description="Disordered" evidence="1">
    <location>
        <begin position="249"/>
        <end position="324"/>
    </location>
</feature>
<evidence type="ECO:0000313" key="6">
    <source>
        <dbReference type="Proteomes" id="UP000596661"/>
    </source>
</evidence>
<sequence length="493" mass="56617">MATFNHAHSNMEDQYASITLEEEETGGLQYGVNDDDLSEIDDRWCLMGRFITDREIDFLAMQHKMASLWRPGRGLYVKELEPNLYLFQFYHEVDIGRVIEGSPWTFDRIQFVFKRLRSGENPRSVVLNSLDFWVQLHGMSTEFMSQRVVRDIANYIGSFVEADPNNFMGIWRDYLRVRVTIRVDRPLKRKMKLEKVGSPVCWAIFKYEGLPTFCLICGIIGHAEKFCERLFDTPSHLLQRPYSLEMKAAPRRRNHTIGSRWLRNGPAPRATTASPSDTNDGGQEHVRRPPVEEVERSSESERDPNVSGGNHGLPGGNPMNQDPPSIMNAISWNCRGLGNPWAFQFLKEIISQKKPKLVFLCETKCAKDRVEWVGRTLGFEGVFTVEAQGRSGGLALFWKANQEGHVVGFSHHHIDFLVREEGKEEWRLTGVYGESRRTHRQETWDLLRTLKLSSSLPWCILGDLNNVVSQQDKRGGQPYPRSLIEGFLQALND</sequence>
<dbReference type="InterPro" id="IPR040256">
    <property type="entry name" value="At4g02000-like"/>
</dbReference>
<dbReference type="SUPFAM" id="SSF56219">
    <property type="entry name" value="DNase I-like"/>
    <property type="match status" value="1"/>
</dbReference>